<name>A0ACC0Y405_9ROSI</name>
<reference evidence="2" key="1">
    <citation type="journal article" date="2023" name="G3 (Bethesda)">
        <title>Genome assembly and association tests identify interacting loci associated with vigor, precocity, and sex in interspecific pistachio rootstocks.</title>
        <authorList>
            <person name="Palmer W."/>
            <person name="Jacygrad E."/>
            <person name="Sagayaradj S."/>
            <person name="Cavanaugh K."/>
            <person name="Han R."/>
            <person name="Bertier L."/>
            <person name="Beede B."/>
            <person name="Kafkas S."/>
            <person name="Golino D."/>
            <person name="Preece J."/>
            <person name="Michelmore R."/>
        </authorList>
    </citation>
    <scope>NUCLEOTIDE SEQUENCE [LARGE SCALE GENOMIC DNA]</scope>
</reference>
<organism evidence="1 2">
    <name type="scientific">Pistacia integerrima</name>
    <dbReference type="NCBI Taxonomy" id="434235"/>
    <lineage>
        <taxon>Eukaryota</taxon>
        <taxon>Viridiplantae</taxon>
        <taxon>Streptophyta</taxon>
        <taxon>Embryophyta</taxon>
        <taxon>Tracheophyta</taxon>
        <taxon>Spermatophyta</taxon>
        <taxon>Magnoliopsida</taxon>
        <taxon>eudicotyledons</taxon>
        <taxon>Gunneridae</taxon>
        <taxon>Pentapetalae</taxon>
        <taxon>rosids</taxon>
        <taxon>malvids</taxon>
        <taxon>Sapindales</taxon>
        <taxon>Anacardiaceae</taxon>
        <taxon>Pistacia</taxon>
    </lineage>
</organism>
<dbReference type="Proteomes" id="UP001163603">
    <property type="component" value="Chromosome 9"/>
</dbReference>
<evidence type="ECO:0000313" key="2">
    <source>
        <dbReference type="Proteomes" id="UP001163603"/>
    </source>
</evidence>
<protein>
    <submittedName>
        <fullName evidence="1">Uncharacterized protein</fullName>
    </submittedName>
</protein>
<gene>
    <name evidence="1" type="ORF">Pint_35622</name>
</gene>
<accession>A0ACC0Y405</accession>
<comment type="caution">
    <text evidence="1">The sequence shown here is derived from an EMBL/GenBank/DDBJ whole genome shotgun (WGS) entry which is preliminary data.</text>
</comment>
<evidence type="ECO:0000313" key="1">
    <source>
        <dbReference type="EMBL" id="KAJ0028830.1"/>
    </source>
</evidence>
<dbReference type="EMBL" id="CM047744">
    <property type="protein sequence ID" value="KAJ0028830.1"/>
    <property type="molecule type" value="Genomic_DNA"/>
</dbReference>
<keyword evidence="2" id="KW-1185">Reference proteome</keyword>
<proteinExistence type="predicted"/>
<sequence length="46" mass="5208">MAKEIRSLHSWMAVAPALITYPLKTSNCPSLETIIEEEKEEDDDDS</sequence>